<dbReference type="EMBL" id="CM000607">
    <property type="protein sequence ID" value="EEC50225.1"/>
    <property type="molecule type" value="Genomic_DNA"/>
</dbReference>
<protein>
    <submittedName>
        <fullName evidence="1">Uncharacterized protein</fullName>
    </submittedName>
</protein>
<dbReference type="KEGG" id="pti:PHATRDRAFT_44487"/>
<dbReference type="PaxDb" id="2850-Phatr44487"/>
<evidence type="ECO:0000313" key="1">
    <source>
        <dbReference type="EMBL" id="EEC50225.1"/>
    </source>
</evidence>
<dbReference type="RefSeq" id="XP_002178560.1">
    <property type="nucleotide sequence ID" value="XM_002178524.1"/>
</dbReference>
<organism evidence="1 2">
    <name type="scientific">Phaeodactylum tricornutum (strain CCAP 1055/1)</name>
    <dbReference type="NCBI Taxonomy" id="556484"/>
    <lineage>
        <taxon>Eukaryota</taxon>
        <taxon>Sar</taxon>
        <taxon>Stramenopiles</taxon>
        <taxon>Ochrophyta</taxon>
        <taxon>Bacillariophyta</taxon>
        <taxon>Bacillariophyceae</taxon>
        <taxon>Bacillariophycidae</taxon>
        <taxon>Naviculales</taxon>
        <taxon>Phaeodactylaceae</taxon>
        <taxon>Phaeodactylum</taxon>
    </lineage>
</organism>
<proteinExistence type="predicted"/>
<dbReference type="Proteomes" id="UP000000759">
    <property type="component" value="Chromosome 4"/>
</dbReference>
<reference evidence="2" key="2">
    <citation type="submission" date="2008-08" db="EMBL/GenBank/DDBJ databases">
        <authorList>
            <consortium name="Diatom Consortium"/>
            <person name="Grigoriev I."/>
            <person name="Grimwood J."/>
            <person name="Kuo A."/>
            <person name="Otillar R.P."/>
            <person name="Salamov A."/>
            <person name="Detter J.C."/>
            <person name="Lindquist E."/>
            <person name="Shapiro H."/>
            <person name="Lucas S."/>
            <person name="Glavina del Rio T."/>
            <person name="Pitluck S."/>
            <person name="Rokhsar D."/>
            <person name="Bowler C."/>
        </authorList>
    </citation>
    <scope>GENOME REANNOTATION</scope>
    <source>
        <strain evidence="2">CCAP 1055/1</strain>
    </source>
</reference>
<sequence>MTTTEQQSIVSSCWENNHTTNSLSSAVFEISNTLPKMRKLSFPSRGRSTSCPLLSQGFLRLCCWLFFEKSHSSDEQNDLLDQKRQLIAILETLKDFRSDIQTTQEMTLMTALEESLQSMERNVTALTSAIFPPSVLSMQEYVSAVDLFMRLPIRRRIAFCAALALENSIEAAPDLDQVPEIVALIYNQRVALTRQNLQDTTKVANTVLVDSPQQQNSFVNVTVSELPCCKEERTFRTMFNPYFQTIVARRTFEANYNNYSHV</sequence>
<dbReference type="HOGENOM" id="CLU_1063414_0_0_1"/>
<accession>B7FUA3</accession>
<keyword evidence="2" id="KW-1185">Reference proteome</keyword>
<name>B7FUA3_PHATC</name>
<reference evidence="1 2" key="1">
    <citation type="journal article" date="2008" name="Nature">
        <title>The Phaeodactylum genome reveals the evolutionary history of diatom genomes.</title>
        <authorList>
            <person name="Bowler C."/>
            <person name="Allen A.E."/>
            <person name="Badger J.H."/>
            <person name="Grimwood J."/>
            <person name="Jabbari K."/>
            <person name="Kuo A."/>
            <person name="Maheswari U."/>
            <person name="Martens C."/>
            <person name="Maumus F."/>
            <person name="Otillar R.P."/>
            <person name="Rayko E."/>
            <person name="Salamov A."/>
            <person name="Vandepoele K."/>
            <person name="Beszteri B."/>
            <person name="Gruber A."/>
            <person name="Heijde M."/>
            <person name="Katinka M."/>
            <person name="Mock T."/>
            <person name="Valentin K."/>
            <person name="Verret F."/>
            <person name="Berges J.A."/>
            <person name="Brownlee C."/>
            <person name="Cadoret J.P."/>
            <person name="Chiovitti A."/>
            <person name="Choi C.J."/>
            <person name="Coesel S."/>
            <person name="De Martino A."/>
            <person name="Detter J.C."/>
            <person name="Durkin C."/>
            <person name="Falciatore A."/>
            <person name="Fournet J."/>
            <person name="Haruta M."/>
            <person name="Huysman M.J."/>
            <person name="Jenkins B.D."/>
            <person name="Jiroutova K."/>
            <person name="Jorgensen R.E."/>
            <person name="Joubert Y."/>
            <person name="Kaplan A."/>
            <person name="Kroger N."/>
            <person name="Kroth P.G."/>
            <person name="La Roche J."/>
            <person name="Lindquist E."/>
            <person name="Lommer M."/>
            <person name="Martin-Jezequel V."/>
            <person name="Lopez P.J."/>
            <person name="Lucas S."/>
            <person name="Mangogna M."/>
            <person name="McGinnis K."/>
            <person name="Medlin L.K."/>
            <person name="Montsant A."/>
            <person name="Oudot-Le Secq M.P."/>
            <person name="Napoli C."/>
            <person name="Obornik M."/>
            <person name="Parker M.S."/>
            <person name="Petit J.L."/>
            <person name="Porcel B.M."/>
            <person name="Poulsen N."/>
            <person name="Robison M."/>
            <person name="Rychlewski L."/>
            <person name="Rynearson T.A."/>
            <person name="Schmutz J."/>
            <person name="Shapiro H."/>
            <person name="Siaut M."/>
            <person name="Stanley M."/>
            <person name="Sussman M.R."/>
            <person name="Taylor A.R."/>
            <person name="Vardi A."/>
            <person name="von Dassow P."/>
            <person name="Vyverman W."/>
            <person name="Willis A."/>
            <person name="Wyrwicz L.S."/>
            <person name="Rokhsar D.S."/>
            <person name="Weissenbach J."/>
            <person name="Armbrust E.V."/>
            <person name="Green B.R."/>
            <person name="Van de Peer Y."/>
            <person name="Grigoriev I.V."/>
        </authorList>
    </citation>
    <scope>NUCLEOTIDE SEQUENCE [LARGE SCALE GENOMIC DNA]</scope>
    <source>
        <strain evidence="1 2">CCAP 1055/1</strain>
    </source>
</reference>
<gene>
    <name evidence="1" type="ORF">PHATRDRAFT_44487</name>
</gene>
<evidence type="ECO:0000313" key="2">
    <source>
        <dbReference type="Proteomes" id="UP000000759"/>
    </source>
</evidence>
<dbReference type="AlphaFoldDB" id="B7FUA3"/>
<dbReference type="InParanoid" id="B7FUA3"/>
<dbReference type="GeneID" id="7197715"/>